<evidence type="ECO:0000256" key="5">
    <source>
        <dbReference type="ARBA" id="ARBA00022989"/>
    </source>
</evidence>
<evidence type="ECO:0000256" key="4">
    <source>
        <dbReference type="ARBA" id="ARBA00022692"/>
    </source>
</evidence>
<evidence type="ECO:0000256" key="6">
    <source>
        <dbReference type="ARBA" id="ARBA00023136"/>
    </source>
</evidence>
<feature type="transmembrane region" description="Helical" evidence="7">
    <location>
        <begin position="442"/>
        <end position="462"/>
    </location>
</feature>
<feature type="transmembrane region" description="Helical" evidence="7">
    <location>
        <begin position="353"/>
        <end position="372"/>
    </location>
</feature>
<feature type="transmembrane region" description="Helical" evidence="7">
    <location>
        <begin position="408"/>
        <end position="430"/>
    </location>
</feature>
<dbReference type="PIRSF" id="PIRSF017804">
    <property type="entry name" value="Secretion_EccD1"/>
    <property type="match status" value="1"/>
</dbReference>
<dbReference type="Proteomes" id="UP001183420">
    <property type="component" value="Unassembled WGS sequence"/>
</dbReference>
<organism evidence="9 10">
    <name type="scientific">Streptomyces millisiae</name>
    <dbReference type="NCBI Taxonomy" id="3075542"/>
    <lineage>
        <taxon>Bacteria</taxon>
        <taxon>Bacillati</taxon>
        <taxon>Actinomycetota</taxon>
        <taxon>Actinomycetes</taxon>
        <taxon>Kitasatosporales</taxon>
        <taxon>Streptomycetaceae</taxon>
        <taxon>Streptomyces</taxon>
    </lineage>
</organism>
<dbReference type="Pfam" id="PF08817">
    <property type="entry name" value="YukD"/>
    <property type="match status" value="1"/>
</dbReference>
<dbReference type="InterPro" id="IPR024962">
    <property type="entry name" value="YukD-like"/>
</dbReference>
<accession>A0ABU2LMC1</accession>
<keyword evidence="5 7" id="KW-1133">Transmembrane helix</keyword>
<evidence type="ECO:0000259" key="8">
    <source>
        <dbReference type="Pfam" id="PF19053"/>
    </source>
</evidence>
<evidence type="ECO:0000256" key="7">
    <source>
        <dbReference type="SAM" id="Phobius"/>
    </source>
</evidence>
<sequence length="473" mass="47177">MSARPTLRPAAPPTAAAFVRIGLAGPSGRVDLAVPAAVPLAALLPTLLHHVGAEPGPDGGVRHGGWAVHRVDGTRLDAAASLAEQGVAECDLLFLAHGDADATPPLYDDVVEVVGEHGVRATWPARATRRGAAALVVLAVLTGCAALAVAPGAVPGWLALATALLTLGAGALASRGFDDVDAGTFAALLAVVPAVVGAVRLLGAGHDAAGLGAAHLLLACAVVAVLGMLGPVLVGGGDGAFAALVVAGPLAAVGAAIPVIWSGVTPAEAASVAGPLALALTTLWPTLALRVARLPAPQLASTAEELESLPSQLAHERLTARVAAARRLLGGMVLGSHLVAGGATLWLFATTELWAGVLGGVLTLLMLLRARLFRELGQVATAAVTAFLAACGAAVCTVADRWAQTGPLLGVVLPLVLTLALVAGGVGLAAGRRRANPRLVRALDVLETLLLLTVVPLVLAVWQVPGTLLNLRA</sequence>
<feature type="transmembrane region" description="Helical" evidence="7">
    <location>
        <begin position="273"/>
        <end position="292"/>
    </location>
</feature>
<protein>
    <submittedName>
        <fullName evidence="9">Type VII secretion integral membrane protein EccD</fullName>
    </submittedName>
</protein>
<feature type="transmembrane region" description="Helical" evidence="7">
    <location>
        <begin position="328"/>
        <end position="347"/>
    </location>
</feature>
<feature type="domain" description="EccD-like transmembrane" evidence="8">
    <location>
        <begin position="128"/>
        <end position="467"/>
    </location>
</feature>
<feature type="transmembrane region" description="Helical" evidence="7">
    <location>
        <begin position="209"/>
        <end position="234"/>
    </location>
</feature>
<evidence type="ECO:0000256" key="2">
    <source>
        <dbReference type="ARBA" id="ARBA00006162"/>
    </source>
</evidence>
<reference evidence="10" key="1">
    <citation type="submission" date="2023-07" db="EMBL/GenBank/DDBJ databases">
        <title>30 novel species of actinomycetes from the DSMZ collection.</title>
        <authorList>
            <person name="Nouioui I."/>
        </authorList>
    </citation>
    <scope>NUCLEOTIDE SEQUENCE [LARGE SCALE GENOMIC DNA]</scope>
    <source>
        <strain evidence="10">DSM 44918</strain>
    </source>
</reference>
<name>A0ABU2LMC1_9ACTN</name>
<feature type="transmembrane region" description="Helical" evidence="7">
    <location>
        <begin position="185"/>
        <end position="203"/>
    </location>
</feature>
<proteinExistence type="inferred from homology"/>
<comment type="subcellular location">
    <subcellularLocation>
        <location evidence="1">Cell membrane</location>
        <topology evidence="1">Multi-pass membrane protein</topology>
    </subcellularLocation>
</comment>
<feature type="transmembrane region" description="Helical" evidence="7">
    <location>
        <begin position="379"/>
        <end position="402"/>
    </location>
</feature>
<feature type="transmembrane region" description="Helical" evidence="7">
    <location>
        <begin position="241"/>
        <end position="261"/>
    </location>
</feature>
<dbReference type="Pfam" id="PF19053">
    <property type="entry name" value="EccD"/>
    <property type="match status" value="1"/>
</dbReference>
<evidence type="ECO:0000256" key="1">
    <source>
        <dbReference type="ARBA" id="ARBA00004651"/>
    </source>
</evidence>
<feature type="transmembrane region" description="Helical" evidence="7">
    <location>
        <begin position="132"/>
        <end position="150"/>
    </location>
</feature>
<dbReference type="NCBIfam" id="TIGR03920">
    <property type="entry name" value="T7SS_EccD"/>
    <property type="match status" value="1"/>
</dbReference>
<keyword evidence="3" id="KW-1003">Cell membrane</keyword>
<comment type="caution">
    <text evidence="9">The sequence shown here is derived from an EMBL/GenBank/DDBJ whole genome shotgun (WGS) entry which is preliminary data.</text>
</comment>
<gene>
    <name evidence="9" type="primary">eccD</name>
    <name evidence="9" type="ORF">RNC47_10415</name>
</gene>
<dbReference type="InterPro" id="IPR044049">
    <property type="entry name" value="EccD_transm"/>
</dbReference>
<keyword evidence="4 7" id="KW-0812">Transmembrane</keyword>
<dbReference type="RefSeq" id="WP_311597620.1">
    <property type="nucleotide sequence ID" value="NZ_JAVREM010000008.1"/>
</dbReference>
<dbReference type="InterPro" id="IPR006707">
    <property type="entry name" value="T7SS_EccD"/>
</dbReference>
<comment type="similarity">
    <text evidence="2">Belongs to the EccD/Snm4 family.</text>
</comment>
<dbReference type="Gene3D" id="3.10.20.90">
    <property type="entry name" value="Phosphatidylinositol 3-kinase Catalytic Subunit, Chain A, domain 1"/>
    <property type="match status" value="1"/>
</dbReference>
<evidence type="ECO:0000313" key="9">
    <source>
        <dbReference type="EMBL" id="MDT0318750.1"/>
    </source>
</evidence>
<evidence type="ECO:0000313" key="10">
    <source>
        <dbReference type="Proteomes" id="UP001183420"/>
    </source>
</evidence>
<keyword evidence="6 7" id="KW-0472">Membrane</keyword>
<evidence type="ECO:0000256" key="3">
    <source>
        <dbReference type="ARBA" id="ARBA00022475"/>
    </source>
</evidence>
<feature type="transmembrane region" description="Helical" evidence="7">
    <location>
        <begin position="156"/>
        <end position="173"/>
    </location>
</feature>
<dbReference type="EMBL" id="JAVREM010000008">
    <property type="protein sequence ID" value="MDT0318750.1"/>
    <property type="molecule type" value="Genomic_DNA"/>
</dbReference>
<keyword evidence="10" id="KW-1185">Reference proteome</keyword>